<feature type="transmembrane region" description="Helical" evidence="1">
    <location>
        <begin position="121"/>
        <end position="147"/>
    </location>
</feature>
<feature type="transmembrane region" description="Helical" evidence="1">
    <location>
        <begin position="513"/>
        <end position="535"/>
    </location>
</feature>
<proteinExistence type="predicted"/>
<gene>
    <name evidence="2" type="ORF">MARPO_0012s0034</name>
</gene>
<reference evidence="3" key="1">
    <citation type="journal article" date="2017" name="Cell">
        <title>Insights into land plant evolution garnered from the Marchantia polymorpha genome.</title>
        <authorList>
            <person name="Bowman J.L."/>
            <person name="Kohchi T."/>
            <person name="Yamato K.T."/>
            <person name="Jenkins J."/>
            <person name="Shu S."/>
            <person name="Ishizaki K."/>
            <person name="Yamaoka S."/>
            <person name="Nishihama R."/>
            <person name="Nakamura Y."/>
            <person name="Berger F."/>
            <person name="Adam C."/>
            <person name="Aki S.S."/>
            <person name="Althoff F."/>
            <person name="Araki T."/>
            <person name="Arteaga-Vazquez M.A."/>
            <person name="Balasubrmanian S."/>
            <person name="Barry K."/>
            <person name="Bauer D."/>
            <person name="Boehm C.R."/>
            <person name="Briginshaw L."/>
            <person name="Caballero-Perez J."/>
            <person name="Catarino B."/>
            <person name="Chen F."/>
            <person name="Chiyoda S."/>
            <person name="Chovatia M."/>
            <person name="Davies K.M."/>
            <person name="Delmans M."/>
            <person name="Demura T."/>
            <person name="Dierschke T."/>
            <person name="Dolan L."/>
            <person name="Dorantes-Acosta A.E."/>
            <person name="Eklund D.M."/>
            <person name="Florent S.N."/>
            <person name="Flores-Sandoval E."/>
            <person name="Fujiyama A."/>
            <person name="Fukuzawa H."/>
            <person name="Galik B."/>
            <person name="Grimanelli D."/>
            <person name="Grimwood J."/>
            <person name="Grossniklaus U."/>
            <person name="Hamada T."/>
            <person name="Haseloff J."/>
            <person name="Hetherington A.J."/>
            <person name="Higo A."/>
            <person name="Hirakawa Y."/>
            <person name="Hundley H.N."/>
            <person name="Ikeda Y."/>
            <person name="Inoue K."/>
            <person name="Inoue S.I."/>
            <person name="Ishida S."/>
            <person name="Jia Q."/>
            <person name="Kakita M."/>
            <person name="Kanazawa T."/>
            <person name="Kawai Y."/>
            <person name="Kawashima T."/>
            <person name="Kennedy M."/>
            <person name="Kinose K."/>
            <person name="Kinoshita T."/>
            <person name="Kohara Y."/>
            <person name="Koide E."/>
            <person name="Komatsu K."/>
            <person name="Kopischke S."/>
            <person name="Kubo M."/>
            <person name="Kyozuka J."/>
            <person name="Lagercrantz U."/>
            <person name="Lin S.S."/>
            <person name="Lindquist E."/>
            <person name="Lipzen A.M."/>
            <person name="Lu C.W."/>
            <person name="De Luna E."/>
            <person name="Martienssen R.A."/>
            <person name="Minamino N."/>
            <person name="Mizutani M."/>
            <person name="Mizutani M."/>
            <person name="Mochizuki N."/>
            <person name="Monte I."/>
            <person name="Mosher R."/>
            <person name="Nagasaki H."/>
            <person name="Nakagami H."/>
            <person name="Naramoto S."/>
            <person name="Nishitani K."/>
            <person name="Ohtani M."/>
            <person name="Okamoto T."/>
            <person name="Okumura M."/>
            <person name="Phillips J."/>
            <person name="Pollak B."/>
            <person name="Reinders A."/>
            <person name="Rovekamp M."/>
            <person name="Sano R."/>
            <person name="Sawa S."/>
            <person name="Schmid M.W."/>
            <person name="Shirakawa M."/>
            <person name="Solano R."/>
            <person name="Spunde A."/>
            <person name="Suetsugu N."/>
            <person name="Sugano S."/>
            <person name="Sugiyama A."/>
            <person name="Sun R."/>
            <person name="Suzuki Y."/>
            <person name="Takenaka M."/>
            <person name="Takezawa D."/>
            <person name="Tomogane H."/>
            <person name="Tsuzuki M."/>
            <person name="Ueda T."/>
            <person name="Umeda M."/>
            <person name="Ward J.M."/>
            <person name="Watanabe Y."/>
            <person name="Yazaki K."/>
            <person name="Yokoyama R."/>
            <person name="Yoshitake Y."/>
            <person name="Yotsui I."/>
            <person name="Zachgo S."/>
            <person name="Schmutz J."/>
        </authorList>
    </citation>
    <scope>NUCLEOTIDE SEQUENCE [LARGE SCALE GENOMIC DNA]</scope>
    <source>
        <strain evidence="3">Tak-1</strain>
    </source>
</reference>
<evidence type="ECO:0008006" key="4">
    <source>
        <dbReference type="Google" id="ProtNLM"/>
    </source>
</evidence>
<keyword evidence="1" id="KW-0472">Membrane</keyword>
<feature type="transmembrane region" description="Helical" evidence="1">
    <location>
        <begin position="18"/>
        <end position="39"/>
    </location>
</feature>
<dbReference type="OMA" id="WKNFECQ"/>
<dbReference type="Proteomes" id="UP000244005">
    <property type="component" value="Unassembled WGS sequence"/>
</dbReference>
<keyword evidence="1" id="KW-1133">Transmembrane helix</keyword>
<feature type="transmembrane region" description="Helical" evidence="1">
    <location>
        <begin position="301"/>
        <end position="326"/>
    </location>
</feature>
<dbReference type="Gramene" id="Mp8g02370.1">
    <property type="protein sequence ID" value="Mp8g02370.1.cds"/>
    <property type="gene ID" value="Mp8g02370"/>
</dbReference>
<evidence type="ECO:0000256" key="1">
    <source>
        <dbReference type="SAM" id="Phobius"/>
    </source>
</evidence>
<accession>A0A2R6XJ15</accession>
<keyword evidence="3" id="KW-1185">Reference proteome</keyword>
<organism evidence="2 3">
    <name type="scientific">Marchantia polymorpha</name>
    <name type="common">Common liverwort</name>
    <name type="synonym">Marchantia aquatica</name>
    <dbReference type="NCBI Taxonomy" id="3197"/>
    <lineage>
        <taxon>Eukaryota</taxon>
        <taxon>Viridiplantae</taxon>
        <taxon>Streptophyta</taxon>
        <taxon>Embryophyta</taxon>
        <taxon>Marchantiophyta</taxon>
        <taxon>Marchantiopsida</taxon>
        <taxon>Marchantiidae</taxon>
        <taxon>Marchantiales</taxon>
        <taxon>Marchantiaceae</taxon>
        <taxon>Marchantia</taxon>
    </lineage>
</organism>
<protein>
    <recommendedName>
        <fullName evidence="4">Transmembrane protein</fullName>
    </recommendedName>
</protein>
<dbReference type="EMBL" id="KZ772684">
    <property type="protein sequence ID" value="PTQ46072.1"/>
    <property type="molecule type" value="Genomic_DNA"/>
</dbReference>
<dbReference type="PANTHER" id="PTHR31414">
    <property type="entry name" value="TRANSMEMBRANE PROTEIN DDB_G0292058"/>
    <property type="match status" value="1"/>
</dbReference>
<feature type="transmembrane region" description="Helical" evidence="1">
    <location>
        <begin position="159"/>
        <end position="184"/>
    </location>
</feature>
<dbReference type="AlphaFoldDB" id="A0A2R6XJ15"/>
<dbReference type="OrthoDB" id="1937321at2759"/>
<dbReference type="PANTHER" id="PTHR31414:SF15">
    <property type="entry name" value="PLASMA MEMBRANE FUSION PROTEIN"/>
    <property type="match status" value="1"/>
</dbReference>
<dbReference type="InterPro" id="IPR040283">
    <property type="entry name" value="DDB_G0292058-like"/>
</dbReference>
<evidence type="ECO:0000313" key="2">
    <source>
        <dbReference type="EMBL" id="PTQ46072.1"/>
    </source>
</evidence>
<feature type="transmembrane region" description="Helical" evidence="1">
    <location>
        <begin position="271"/>
        <end position="294"/>
    </location>
</feature>
<name>A0A2R6XJ15_MARPO</name>
<keyword evidence="1" id="KW-0812">Transmembrane</keyword>
<evidence type="ECO:0000313" key="3">
    <source>
        <dbReference type="Proteomes" id="UP000244005"/>
    </source>
</evidence>
<sequence length="568" mass="62448">MTEVRACRSGGGFGRKHIAFLFIVVQAFALCVAGSSLSLSRVEDEDVPLSHEGYKLAVQGVMRHLLQAADDGMVDMNGSFILAANRTARRDPLDHFNKYRGGWDIQNDHYWASVGYTGLPAFIVAIIWAALGLLGLLFLLCCCCFCGSRSKPEYDHGKCGYIIPIILLVFFTAVAIAGCVVLYYGQAKFNNHLEDTLDFIVRQSNSTEEGLRRVSRNLTRAAEINIDNLFTLSDADKAEIGNLNRQLNSSANTLERDTADNARDIKHYINIVRISLMVVAAVMLFLVILGLLFAACGIRSVVYLLVFLGWILVTGTWILCGIFILLNNTLGDTCVAMGEWVERPSANTTLDQILPCADPTTADLALDNSRDYTDKIITLANNGITNVANVNFPPGTPTYYNQSGPLVPTLCDIYGPSPDFNLLPCTPGQLSFEAAPANWSSYICVADSGGICQTQGRLLNSTYRQLTTATDVGQSLFTDANFLVSVANCSFVRDTFTEIRGVYCHDLRKYCKWIWVGLILVSGGAMLSILLWMVYIRRKRYRYAPGKVRYSKDPPVYNGLGTAPPGTA</sequence>